<sequence>MTRIRLRAMMSLLTEKFYRNTWHSLEGYGSFSQSKAQLLERLPLPRRKKWWEKLAEHQHDHFYQEAVEMLPTVPAKYLETYTLIIEHQMMQAILKIQRYVKMRGLKQWLLVQSPDNTGWQTKIFVDVYPVDHEGAHEGRDIQEQCRIF</sequence>
<evidence type="ECO:0000313" key="1">
    <source>
        <dbReference type="EMBL" id="CAE0315542.1"/>
    </source>
</evidence>
<proteinExistence type="predicted"/>
<name>A0A7S3I7Y9_9SPIT</name>
<organism evidence="1">
    <name type="scientific">Favella ehrenbergii</name>
    <dbReference type="NCBI Taxonomy" id="182087"/>
    <lineage>
        <taxon>Eukaryota</taxon>
        <taxon>Sar</taxon>
        <taxon>Alveolata</taxon>
        <taxon>Ciliophora</taxon>
        <taxon>Intramacronucleata</taxon>
        <taxon>Spirotrichea</taxon>
        <taxon>Choreotrichia</taxon>
        <taxon>Tintinnida</taxon>
        <taxon>Xystonellidae</taxon>
        <taxon>Favella</taxon>
    </lineage>
</organism>
<reference evidence="1" key="1">
    <citation type="submission" date="2021-01" db="EMBL/GenBank/DDBJ databases">
        <authorList>
            <person name="Corre E."/>
            <person name="Pelletier E."/>
            <person name="Niang G."/>
            <person name="Scheremetjew M."/>
            <person name="Finn R."/>
            <person name="Kale V."/>
            <person name="Holt S."/>
            <person name="Cochrane G."/>
            <person name="Meng A."/>
            <person name="Brown T."/>
            <person name="Cohen L."/>
        </authorList>
    </citation>
    <scope>NUCLEOTIDE SEQUENCE</scope>
    <source>
        <strain evidence="1">Fehren 1</strain>
    </source>
</reference>
<gene>
    <name evidence="1" type="ORF">FEHR0123_LOCUS10470</name>
</gene>
<dbReference type="AlphaFoldDB" id="A0A7S3I7Y9"/>
<dbReference type="EMBL" id="HBIE01034628">
    <property type="protein sequence ID" value="CAE0315542.1"/>
    <property type="molecule type" value="Transcribed_RNA"/>
</dbReference>
<accession>A0A7S3I7Y9</accession>
<protein>
    <submittedName>
        <fullName evidence="1">Uncharacterized protein</fullName>
    </submittedName>
</protein>